<feature type="transmembrane region" description="Helical" evidence="2">
    <location>
        <begin position="138"/>
        <end position="157"/>
    </location>
</feature>
<dbReference type="EMBL" id="DVNE01000005">
    <property type="protein sequence ID" value="HIU61130.1"/>
    <property type="molecule type" value="Genomic_DNA"/>
</dbReference>
<evidence type="ECO:0000313" key="4">
    <source>
        <dbReference type="Proteomes" id="UP000824110"/>
    </source>
</evidence>
<proteinExistence type="predicted"/>
<comment type="caution">
    <text evidence="3">The sequence shown here is derived from an EMBL/GenBank/DDBJ whole genome shotgun (WGS) entry which is preliminary data.</text>
</comment>
<keyword evidence="2" id="KW-0472">Membrane</keyword>
<reference evidence="3" key="1">
    <citation type="submission" date="2020-10" db="EMBL/GenBank/DDBJ databases">
        <authorList>
            <person name="Gilroy R."/>
        </authorList>
    </citation>
    <scope>NUCLEOTIDE SEQUENCE</scope>
    <source>
        <strain evidence="3">CHK195-12923</strain>
    </source>
</reference>
<name>A0A9D1SIF1_9FIRM</name>
<reference evidence="3" key="2">
    <citation type="journal article" date="2021" name="PeerJ">
        <title>Extensive microbial diversity within the chicken gut microbiome revealed by metagenomics and culture.</title>
        <authorList>
            <person name="Gilroy R."/>
            <person name="Ravi A."/>
            <person name="Getino M."/>
            <person name="Pursley I."/>
            <person name="Horton D.L."/>
            <person name="Alikhan N.F."/>
            <person name="Baker D."/>
            <person name="Gharbi K."/>
            <person name="Hall N."/>
            <person name="Watson M."/>
            <person name="Adriaenssens E.M."/>
            <person name="Foster-Nyarko E."/>
            <person name="Jarju S."/>
            <person name="Secka A."/>
            <person name="Antonio M."/>
            <person name="Oren A."/>
            <person name="Chaudhuri R.R."/>
            <person name="La Ragione R."/>
            <person name="Hildebrand F."/>
            <person name="Pallen M.J."/>
        </authorList>
    </citation>
    <scope>NUCLEOTIDE SEQUENCE</scope>
    <source>
        <strain evidence="3">CHK195-12923</strain>
    </source>
</reference>
<keyword evidence="2" id="KW-1133">Transmembrane helix</keyword>
<dbReference type="PANTHER" id="PTHR40078:SF1">
    <property type="entry name" value="INTEGRAL MEMBRANE PROTEIN"/>
    <property type="match status" value="1"/>
</dbReference>
<feature type="compositionally biased region" description="Acidic residues" evidence="1">
    <location>
        <begin position="1"/>
        <end position="10"/>
    </location>
</feature>
<dbReference type="Proteomes" id="UP000824110">
    <property type="component" value="Unassembled WGS sequence"/>
</dbReference>
<feature type="transmembrane region" description="Helical" evidence="2">
    <location>
        <begin position="241"/>
        <end position="261"/>
    </location>
</feature>
<organism evidence="3 4">
    <name type="scientific">Candidatus Coproplasma excrementigallinarum</name>
    <dbReference type="NCBI Taxonomy" id="2840747"/>
    <lineage>
        <taxon>Bacteria</taxon>
        <taxon>Bacillati</taxon>
        <taxon>Bacillota</taxon>
        <taxon>Clostridia</taxon>
        <taxon>Eubacteriales</taxon>
        <taxon>Candidatus Coproplasma</taxon>
    </lineage>
</organism>
<dbReference type="Pfam" id="PF19700">
    <property type="entry name" value="DUF6198"/>
    <property type="match status" value="1"/>
</dbReference>
<feature type="region of interest" description="Disordered" evidence="1">
    <location>
        <begin position="1"/>
        <end position="31"/>
    </location>
</feature>
<accession>A0A9D1SIF1</accession>
<dbReference type="InterPro" id="IPR038750">
    <property type="entry name" value="YczE/YyaS-like"/>
</dbReference>
<feature type="compositionally biased region" description="Polar residues" evidence="1">
    <location>
        <begin position="11"/>
        <end position="31"/>
    </location>
</feature>
<dbReference type="PANTHER" id="PTHR40078">
    <property type="entry name" value="INTEGRAL MEMBRANE PROTEIN-RELATED"/>
    <property type="match status" value="1"/>
</dbReference>
<protein>
    <submittedName>
        <fullName evidence="3">YitT family protein</fullName>
    </submittedName>
</protein>
<dbReference type="AlphaFoldDB" id="A0A9D1SIF1"/>
<keyword evidence="2" id="KW-0812">Transmembrane</keyword>
<gene>
    <name evidence="3" type="ORF">IAB69_00575</name>
</gene>
<evidence type="ECO:0000256" key="1">
    <source>
        <dbReference type="SAM" id="MobiDB-lite"/>
    </source>
</evidence>
<evidence type="ECO:0000256" key="2">
    <source>
        <dbReference type="SAM" id="Phobius"/>
    </source>
</evidence>
<sequence length="323" mass="34573">MQEISEEEQSQDGNTDCSAATSEQGNLECGNSSQCSAAEIAATDESAAVSAQADECTALNTAPTADAATAEGTKKHFKLRKPTRAEVIEYIKRWVFLCVGLFIMSFGVGFSIKATLGTSPISSIPKVLDDLTPDYLDIGQTTIIINTIIVLIQIVILRRKFKLIQLLQIPVCVVFGYLCNLSEYCLTDFEVAEYWQQWLLCIAGIVLVAVGVSFEVAANVTTLAGEGLALALNATFPKIKFGYMKVICDCSLVIIAVVISLSCSKTLLGVREGTVAAAIFVGLLAKQFAKVTVPLANKIFGVKKQENEATATDGKALHQGAEN</sequence>
<feature type="transmembrane region" description="Helical" evidence="2">
    <location>
        <begin position="94"/>
        <end position="118"/>
    </location>
</feature>
<feature type="transmembrane region" description="Helical" evidence="2">
    <location>
        <begin position="198"/>
        <end position="221"/>
    </location>
</feature>
<evidence type="ECO:0000313" key="3">
    <source>
        <dbReference type="EMBL" id="HIU61130.1"/>
    </source>
</evidence>